<accession>A0ABQ4Q8F6</accession>
<dbReference type="InterPro" id="IPR001792">
    <property type="entry name" value="Acylphosphatase-like_dom"/>
</dbReference>
<gene>
    <name evidence="8" type="primary">acyP</name>
    <name evidence="8" type="ORF">NCCP691_34570</name>
</gene>
<dbReference type="SUPFAM" id="SSF54975">
    <property type="entry name" value="Acylphosphatase/BLUF domain-like"/>
    <property type="match status" value="1"/>
</dbReference>
<dbReference type="PANTHER" id="PTHR47268:SF4">
    <property type="entry name" value="ACYLPHOSPHATASE"/>
    <property type="match status" value="1"/>
</dbReference>
<dbReference type="EC" id="3.6.1.7" evidence="2 4"/>
<protein>
    <recommendedName>
        <fullName evidence="2 4">acylphosphatase</fullName>
        <ecNumber evidence="2 4">3.6.1.7</ecNumber>
    </recommendedName>
</protein>
<evidence type="ECO:0000256" key="1">
    <source>
        <dbReference type="ARBA" id="ARBA00005614"/>
    </source>
</evidence>
<keyword evidence="4" id="KW-0378">Hydrolase</keyword>
<dbReference type="EMBL" id="BPMK01000017">
    <property type="protein sequence ID" value="GIZ53443.1"/>
    <property type="molecule type" value="Genomic_DNA"/>
</dbReference>
<evidence type="ECO:0000256" key="3">
    <source>
        <dbReference type="ARBA" id="ARBA00047645"/>
    </source>
</evidence>
<reference evidence="8 9" key="1">
    <citation type="journal article" date="2022" name="Int. J. Syst. Evol. Microbiol.">
        <title>Noviherbaspirillum aridicola sp. nov., isolated from an arid soil in Pakistan.</title>
        <authorList>
            <person name="Khan I.U."/>
            <person name="Saqib M."/>
            <person name="Amin A."/>
            <person name="Hussain F."/>
            <person name="Li L."/>
            <person name="Liu Y.H."/>
            <person name="Fang B.Z."/>
            <person name="Ahmed I."/>
            <person name="Li W.J."/>
        </authorList>
    </citation>
    <scope>NUCLEOTIDE SEQUENCE [LARGE SCALE GENOMIC DNA]</scope>
    <source>
        <strain evidence="8 9">NCCP-691</strain>
    </source>
</reference>
<dbReference type="Gene3D" id="3.30.70.100">
    <property type="match status" value="1"/>
</dbReference>
<dbReference type="InterPro" id="IPR017968">
    <property type="entry name" value="Acylphosphatase_CS"/>
</dbReference>
<dbReference type="InterPro" id="IPR020456">
    <property type="entry name" value="Acylphosphatase"/>
</dbReference>
<feature type="domain" description="Acylphosphatase-like" evidence="7">
    <location>
        <begin position="2"/>
        <end position="88"/>
    </location>
</feature>
<evidence type="ECO:0000313" key="9">
    <source>
        <dbReference type="Proteomes" id="UP000887222"/>
    </source>
</evidence>
<comment type="similarity">
    <text evidence="1 5">Belongs to the acylphosphatase family.</text>
</comment>
<dbReference type="RefSeq" id="WP_220809861.1">
    <property type="nucleotide sequence ID" value="NZ_BPMK01000017.1"/>
</dbReference>
<feature type="active site" evidence="4">
    <location>
        <position position="35"/>
    </location>
</feature>
<feature type="region of interest" description="Disordered" evidence="6">
    <location>
        <begin position="70"/>
        <end position="90"/>
    </location>
</feature>
<dbReference type="PRINTS" id="PR00112">
    <property type="entry name" value="ACYLPHPHTASE"/>
</dbReference>
<comment type="catalytic activity">
    <reaction evidence="3 4">
        <text>an acyl phosphate + H2O = a carboxylate + phosphate + H(+)</text>
        <dbReference type="Rhea" id="RHEA:14965"/>
        <dbReference type="ChEBI" id="CHEBI:15377"/>
        <dbReference type="ChEBI" id="CHEBI:15378"/>
        <dbReference type="ChEBI" id="CHEBI:29067"/>
        <dbReference type="ChEBI" id="CHEBI:43474"/>
        <dbReference type="ChEBI" id="CHEBI:59918"/>
        <dbReference type="EC" id="3.6.1.7"/>
    </reaction>
</comment>
<comment type="caution">
    <text evidence="8">The sequence shown here is derived from an EMBL/GenBank/DDBJ whole genome shotgun (WGS) entry which is preliminary data.</text>
</comment>
<dbReference type="PROSITE" id="PS00151">
    <property type="entry name" value="ACYLPHOSPHATASE_2"/>
    <property type="match status" value="1"/>
</dbReference>
<feature type="active site" evidence="4">
    <location>
        <position position="17"/>
    </location>
</feature>
<dbReference type="PROSITE" id="PS51160">
    <property type="entry name" value="ACYLPHOSPHATASE_3"/>
    <property type="match status" value="1"/>
</dbReference>
<evidence type="ECO:0000256" key="6">
    <source>
        <dbReference type="SAM" id="MobiDB-lite"/>
    </source>
</evidence>
<dbReference type="Proteomes" id="UP000887222">
    <property type="component" value="Unassembled WGS sequence"/>
</dbReference>
<organism evidence="8 9">
    <name type="scientific">Noviherbaspirillum aridicola</name>
    <dbReference type="NCBI Taxonomy" id="2849687"/>
    <lineage>
        <taxon>Bacteria</taxon>
        <taxon>Pseudomonadati</taxon>
        <taxon>Pseudomonadota</taxon>
        <taxon>Betaproteobacteria</taxon>
        <taxon>Burkholderiales</taxon>
        <taxon>Oxalobacteraceae</taxon>
        <taxon>Noviherbaspirillum</taxon>
    </lineage>
</organism>
<evidence type="ECO:0000256" key="4">
    <source>
        <dbReference type="PROSITE-ProRule" id="PRU00520"/>
    </source>
</evidence>
<keyword evidence="9" id="KW-1185">Reference proteome</keyword>
<name>A0ABQ4Q8F6_9BURK</name>
<dbReference type="Pfam" id="PF00708">
    <property type="entry name" value="Acylphosphatase"/>
    <property type="match status" value="1"/>
</dbReference>
<dbReference type="PANTHER" id="PTHR47268">
    <property type="entry name" value="ACYLPHOSPHATASE"/>
    <property type="match status" value="1"/>
</dbReference>
<evidence type="ECO:0000259" key="7">
    <source>
        <dbReference type="PROSITE" id="PS51160"/>
    </source>
</evidence>
<proteinExistence type="inferred from homology"/>
<evidence type="ECO:0000256" key="2">
    <source>
        <dbReference type="ARBA" id="ARBA00012150"/>
    </source>
</evidence>
<sequence>MAKHLRITGRVQGVGYRAWFEARARALGLSGWVRNRADGSVEALVTGGAADVEQIIADAARGPAMSRVDDVEATPAEEPGNSGFRVLPTA</sequence>
<evidence type="ECO:0000313" key="8">
    <source>
        <dbReference type="EMBL" id="GIZ53443.1"/>
    </source>
</evidence>
<dbReference type="InterPro" id="IPR036046">
    <property type="entry name" value="Acylphosphatase-like_dom_sf"/>
</dbReference>
<evidence type="ECO:0000256" key="5">
    <source>
        <dbReference type="RuleBase" id="RU004168"/>
    </source>
</evidence>